<dbReference type="Gene3D" id="3.40.50.150">
    <property type="entry name" value="Vaccinia Virus protein VP39"/>
    <property type="match status" value="1"/>
</dbReference>
<keyword evidence="2 6" id="KW-0963">Cytoplasm</keyword>
<dbReference type="PANTHER" id="PTHR43648:SF1">
    <property type="entry name" value="ELECTRON TRANSFER FLAVOPROTEIN BETA SUBUNIT LYSINE METHYLTRANSFERASE"/>
    <property type="match status" value="1"/>
</dbReference>
<organism evidence="7 8">
    <name type="scientific">Sphingobium nicotianae</name>
    <dbReference type="NCBI Taxonomy" id="2782607"/>
    <lineage>
        <taxon>Bacteria</taxon>
        <taxon>Pseudomonadati</taxon>
        <taxon>Pseudomonadota</taxon>
        <taxon>Alphaproteobacteria</taxon>
        <taxon>Sphingomonadales</taxon>
        <taxon>Sphingomonadaceae</taxon>
        <taxon>Sphingobium</taxon>
    </lineage>
</organism>
<dbReference type="GO" id="GO:0005737">
    <property type="term" value="C:cytoplasm"/>
    <property type="evidence" value="ECO:0007669"/>
    <property type="project" value="UniProtKB-SubCell"/>
</dbReference>
<comment type="similarity">
    <text evidence="1 6">Belongs to the methyltransferase superfamily. PrmA family.</text>
</comment>
<dbReference type="InterPro" id="IPR029063">
    <property type="entry name" value="SAM-dependent_MTases_sf"/>
</dbReference>
<dbReference type="InterPro" id="IPR004498">
    <property type="entry name" value="Ribosomal_PrmA_MeTrfase"/>
</dbReference>
<name>A0A9X1IRQ9_9SPHN</name>
<evidence type="ECO:0000256" key="4">
    <source>
        <dbReference type="ARBA" id="ARBA00022679"/>
    </source>
</evidence>
<dbReference type="EC" id="2.1.1.-" evidence="6"/>
<sequence>MAKSKRSPKSAASPAAAWQMTLPCSRATAEHIQFEAESLFADWPSPPAIIASEPDIARPDDWQLDVIFEGKPDGAAIDALLALLPDGRRTQYTLEPVPDADWVTQSQAGLDPITAGPFHVRNDEGDPPQPGFTNFLIPASQAFGTGQHETTYGCLLTLARLHETGHRFGNIADIGTGTGLLAFAAMTLWPHAHALASDIDPISIDVTAENADLNGVALGSGPGELQLVAAPGVDHALIQGLAPYDLIIANILAGPLIELAPSLAKQLADGGSLILAGLLDSQADRVIAAYWKQGLRLAGRIDSAGEKGGDWPTLHLRKRRRFGWRRPTRFRAEDVGEAPGYGSW</sequence>
<comment type="function">
    <text evidence="6">Methylates ribosomal protein L11.</text>
</comment>
<protein>
    <recommendedName>
        <fullName evidence="6">Ribosomal protein L11 methyltransferase</fullName>
        <shortName evidence="6">L11 Mtase</shortName>
        <ecNumber evidence="6">2.1.1.-</ecNumber>
    </recommendedName>
</protein>
<evidence type="ECO:0000256" key="6">
    <source>
        <dbReference type="HAMAP-Rule" id="MF_00735"/>
    </source>
</evidence>
<evidence type="ECO:0000313" key="8">
    <source>
        <dbReference type="Proteomes" id="UP001138757"/>
    </source>
</evidence>
<proteinExistence type="inferred from homology"/>
<keyword evidence="7" id="KW-0687">Ribonucleoprotein</keyword>
<reference evidence="7" key="1">
    <citation type="submission" date="2021-05" db="EMBL/GenBank/DDBJ databases">
        <title>Genome of Sphingobium sp. strain.</title>
        <authorList>
            <person name="Fan R."/>
        </authorList>
    </citation>
    <scope>NUCLEOTIDE SEQUENCE</scope>
    <source>
        <strain evidence="7">H33</strain>
    </source>
</reference>
<keyword evidence="4 6" id="KW-0808">Transferase</keyword>
<evidence type="ECO:0000256" key="2">
    <source>
        <dbReference type="ARBA" id="ARBA00022490"/>
    </source>
</evidence>
<comment type="caution">
    <text evidence="7">The sequence shown here is derived from an EMBL/GenBank/DDBJ whole genome shotgun (WGS) entry which is preliminary data.</text>
</comment>
<dbReference type="CDD" id="cd02440">
    <property type="entry name" value="AdoMet_MTases"/>
    <property type="match status" value="1"/>
</dbReference>
<accession>A0A9X1IRQ9</accession>
<feature type="binding site" evidence="6">
    <location>
        <position position="250"/>
    </location>
    <ligand>
        <name>S-adenosyl-L-methionine</name>
        <dbReference type="ChEBI" id="CHEBI:59789"/>
    </ligand>
</feature>
<dbReference type="SUPFAM" id="SSF53335">
    <property type="entry name" value="S-adenosyl-L-methionine-dependent methyltransferases"/>
    <property type="match status" value="1"/>
</dbReference>
<dbReference type="GO" id="GO:0032259">
    <property type="term" value="P:methylation"/>
    <property type="evidence" value="ECO:0007669"/>
    <property type="project" value="UniProtKB-KW"/>
</dbReference>
<evidence type="ECO:0000256" key="3">
    <source>
        <dbReference type="ARBA" id="ARBA00022603"/>
    </source>
</evidence>
<dbReference type="RefSeq" id="WP_214623339.1">
    <property type="nucleotide sequence ID" value="NZ_JAHGAW010000006.1"/>
</dbReference>
<keyword evidence="5 6" id="KW-0949">S-adenosyl-L-methionine</keyword>
<keyword evidence="8" id="KW-1185">Reference proteome</keyword>
<dbReference type="HAMAP" id="MF_00735">
    <property type="entry name" value="Methyltr_PrmA"/>
    <property type="match status" value="1"/>
</dbReference>
<dbReference type="GO" id="GO:0005840">
    <property type="term" value="C:ribosome"/>
    <property type="evidence" value="ECO:0007669"/>
    <property type="project" value="UniProtKB-KW"/>
</dbReference>
<dbReference type="PANTHER" id="PTHR43648">
    <property type="entry name" value="ELECTRON TRANSFER FLAVOPROTEIN BETA SUBUNIT LYSINE METHYLTRANSFERASE"/>
    <property type="match status" value="1"/>
</dbReference>
<keyword evidence="3 6" id="KW-0489">Methyltransferase</keyword>
<evidence type="ECO:0000256" key="1">
    <source>
        <dbReference type="ARBA" id="ARBA00009741"/>
    </source>
</evidence>
<dbReference type="GO" id="GO:0008276">
    <property type="term" value="F:protein methyltransferase activity"/>
    <property type="evidence" value="ECO:0007669"/>
    <property type="project" value="UniProtKB-UniRule"/>
</dbReference>
<dbReference type="InterPro" id="IPR050078">
    <property type="entry name" value="Ribosomal_L11_MeTrfase_PrmA"/>
</dbReference>
<feature type="binding site" evidence="6">
    <location>
        <position position="198"/>
    </location>
    <ligand>
        <name>S-adenosyl-L-methionine</name>
        <dbReference type="ChEBI" id="CHEBI:59789"/>
    </ligand>
</feature>
<evidence type="ECO:0000256" key="5">
    <source>
        <dbReference type="ARBA" id="ARBA00022691"/>
    </source>
</evidence>
<feature type="binding site" evidence="6">
    <location>
        <position position="151"/>
    </location>
    <ligand>
        <name>S-adenosyl-L-methionine</name>
        <dbReference type="ChEBI" id="CHEBI:59789"/>
    </ligand>
</feature>
<dbReference type="EMBL" id="JAHGAW010000006">
    <property type="protein sequence ID" value="MBT2187425.1"/>
    <property type="molecule type" value="Genomic_DNA"/>
</dbReference>
<comment type="catalytic activity">
    <reaction evidence="6">
        <text>L-lysyl-[protein] + 3 S-adenosyl-L-methionine = N(6),N(6),N(6)-trimethyl-L-lysyl-[protein] + 3 S-adenosyl-L-homocysteine + 3 H(+)</text>
        <dbReference type="Rhea" id="RHEA:54192"/>
        <dbReference type="Rhea" id="RHEA-COMP:9752"/>
        <dbReference type="Rhea" id="RHEA-COMP:13826"/>
        <dbReference type="ChEBI" id="CHEBI:15378"/>
        <dbReference type="ChEBI" id="CHEBI:29969"/>
        <dbReference type="ChEBI" id="CHEBI:57856"/>
        <dbReference type="ChEBI" id="CHEBI:59789"/>
        <dbReference type="ChEBI" id="CHEBI:61961"/>
    </reaction>
</comment>
<dbReference type="AlphaFoldDB" id="A0A9X1IRQ9"/>
<dbReference type="Proteomes" id="UP001138757">
    <property type="component" value="Unassembled WGS sequence"/>
</dbReference>
<comment type="subcellular location">
    <subcellularLocation>
        <location evidence="6">Cytoplasm</location>
    </subcellularLocation>
</comment>
<feature type="binding site" evidence="6">
    <location>
        <position position="175"/>
    </location>
    <ligand>
        <name>S-adenosyl-L-methionine</name>
        <dbReference type="ChEBI" id="CHEBI:59789"/>
    </ligand>
</feature>
<gene>
    <name evidence="6" type="primary">prmA</name>
    <name evidence="7" type="ORF">KK488_10755</name>
</gene>
<dbReference type="Pfam" id="PF06325">
    <property type="entry name" value="PrmA"/>
    <property type="match status" value="1"/>
</dbReference>
<evidence type="ECO:0000313" key="7">
    <source>
        <dbReference type="EMBL" id="MBT2187425.1"/>
    </source>
</evidence>
<keyword evidence="7" id="KW-0689">Ribosomal protein</keyword>